<protein>
    <recommendedName>
        <fullName evidence="3">NAD-dependent epimerase/dehydratase domain-containing protein</fullName>
    </recommendedName>
</protein>
<gene>
    <name evidence="4" type="ORF">FB567DRAFT_586559</name>
</gene>
<organism evidence="4 5">
    <name type="scientific">Paraphoma chrysanthemicola</name>
    <dbReference type="NCBI Taxonomy" id="798071"/>
    <lineage>
        <taxon>Eukaryota</taxon>
        <taxon>Fungi</taxon>
        <taxon>Dikarya</taxon>
        <taxon>Ascomycota</taxon>
        <taxon>Pezizomycotina</taxon>
        <taxon>Dothideomycetes</taxon>
        <taxon>Pleosporomycetidae</taxon>
        <taxon>Pleosporales</taxon>
        <taxon>Pleosporineae</taxon>
        <taxon>Phaeosphaeriaceae</taxon>
        <taxon>Paraphoma</taxon>
    </lineage>
</organism>
<name>A0A8K0W4T7_9PLEO</name>
<dbReference type="SUPFAM" id="SSF51735">
    <property type="entry name" value="NAD(P)-binding Rossmann-fold domains"/>
    <property type="match status" value="1"/>
</dbReference>
<keyword evidence="1" id="KW-0560">Oxidoreductase</keyword>
<dbReference type="InterPro" id="IPR050425">
    <property type="entry name" value="NAD(P)_dehydrat-like"/>
</dbReference>
<proteinExistence type="inferred from homology"/>
<dbReference type="InterPro" id="IPR001509">
    <property type="entry name" value="Epimerase_deHydtase"/>
</dbReference>
<dbReference type="EMBL" id="JAGMVJ010000001">
    <property type="protein sequence ID" value="KAH7095228.1"/>
    <property type="molecule type" value="Genomic_DNA"/>
</dbReference>
<dbReference type="GO" id="GO:0016616">
    <property type="term" value="F:oxidoreductase activity, acting on the CH-OH group of donors, NAD or NADP as acceptor"/>
    <property type="evidence" value="ECO:0007669"/>
    <property type="project" value="TreeGrafter"/>
</dbReference>
<accession>A0A8K0W4T7</accession>
<dbReference type="OrthoDB" id="2735536at2759"/>
<dbReference type="PANTHER" id="PTHR10366:SF564">
    <property type="entry name" value="STEROL-4-ALPHA-CARBOXYLATE 3-DEHYDROGENASE, DECARBOXYLATING"/>
    <property type="match status" value="1"/>
</dbReference>
<feature type="domain" description="NAD-dependent epimerase/dehydratase" evidence="3">
    <location>
        <begin position="23"/>
        <end position="283"/>
    </location>
</feature>
<comment type="caution">
    <text evidence="4">The sequence shown here is derived from an EMBL/GenBank/DDBJ whole genome shotgun (WGS) entry which is preliminary data.</text>
</comment>
<evidence type="ECO:0000256" key="1">
    <source>
        <dbReference type="ARBA" id="ARBA00023002"/>
    </source>
</evidence>
<dbReference type="Gene3D" id="3.40.50.720">
    <property type="entry name" value="NAD(P)-binding Rossmann-like Domain"/>
    <property type="match status" value="1"/>
</dbReference>
<dbReference type="AlphaFoldDB" id="A0A8K0W4T7"/>
<reference evidence="4" key="1">
    <citation type="journal article" date="2021" name="Nat. Commun.">
        <title>Genetic determinants of endophytism in the Arabidopsis root mycobiome.</title>
        <authorList>
            <person name="Mesny F."/>
            <person name="Miyauchi S."/>
            <person name="Thiergart T."/>
            <person name="Pickel B."/>
            <person name="Atanasova L."/>
            <person name="Karlsson M."/>
            <person name="Huettel B."/>
            <person name="Barry K.W."/>
            <person name="Haridas S."/>
            <person name="Chen C."/>
            <person name="Bauer D."/>
            <person name="Andreopoulos W."/>
            <person name="Pangilinan J."/>
            <person name="LaButti K."/>
            <person name="Riley R."/>
            <person name="Lipzen A."/>
            <person name="Clum A."/>
            <person name="Drula E."/>
            <person name="Henrissat B."/>
            <person name="Kohler A."/>
            <person name="Grigoriev I.V."/>
            <person name="Martin F.M."/>
            <person name="Hacquard S."/>
        </authorList>
    </citation>
    <scope>NUCLEOTIDE SEQUENCE</scope>
    <source>
        <strain evidence="4">MPI-SDFR-AT-0120</strain>
    </source>
</reference>
<evidence type="ECO:0000313" key="5">
    <source>
        <dbReference type="Proteomes" id="UP000813461"/>
    </source>
</evidence>
<dbReference type="Proteomes" id="UP000813461">
    <property type="component" value="Unassembled WGS sequence"/>
</dbReference>
<sequence>MDRLNNITNTLHSKTYTEPKGLVLITGVNGYIAAIAASHFLDHGYAVRGTVRKHTSAKELIEGPLKQYADAGTFNVVEVPDITVDGAFDEAVKGVTAIAHLASPVSFGFKDPTPILHAAINGTKTVLNSAYAYAGPSLRTVVIMSSIAAVKNAAKPPYTFTEKDWNDTAEKVCEVKGTDTPGPVIYSASKVAAEKAFWEFQTEKKPPFTMTAVNPVFVIGPPLIAPKSASAVGETIHSIWQVFSGVRDTAPMAGLPQVVDVRDVAQLLRYPIEHPDETNGERYIASASANHPQAIADVLRHEFKNDAKTLDRVAVGNPGKGYAADYSRIDDQGDIDVDSSKARKLLEGGAWIPYDQSVIDTAKTFVGLV</sequence>
<evidence type="ECO:0000259" key="3">
    <source>
        <dbReference type="Pfam" id="PF01370"/>
    </source>
</evidence>
<dbReference type="PANTHER" id="PTHR10366">
    <property type="entry name" value="NAD DEPENDENT EPIMERASE/DEHYDRATASE"/>
    <property type="match status" value="1"/>
</dbReference>
<keyword evidence="5" id="KW-1185">Reference proteome</keyword>
<dbReference type="InterPro" id="IPR036291">
    <property type="entry name" value="NAD(P)-bd_dom_sf"/>
</dbReference>
<dbReference type="Pfam" id="PF01370">
    <property type="entry name" value="Epimerase"/>
    <property type="match status" value="1"/>
</dbReference>
<evidence type="ECO:0000313" key="4">
    <source>
        <dbReference type="EMBL" id="KAH7095228.1"/>
    </source>
</evidence>
<evidence type="ECO:0000256" key="2">
    <source>
        <dbReference type="ARBA" id="ARBA00023445"/>
    </source>
</evidence>
<comment type="similarity">
    <text evidence="2">Belongs to the NAD(P)-dependent epimerase/dehydratase family. Dihydroflavonol-4-reductase subfamily.</text>
</comment>